<reference evidence="3 4" key="2">
    <citation type="submission" date="2007-01" db="EMBL/GenBank/DDBJ databases">
        <title>Sequencing of the draft genome and assembly of Thermosinus carboxydivorans Nor1.</title>
        <authorList>
            <consortium name="US DOE Joint Genome Institute (JGI-PGF)"/>
            <person name="Copeland A."/>
            <person name="Lucas S."/>
            <person name="Lapidus A."/>
            <person name="Barry K."/>
            <person name="Glavina del Rio T."/>
            <person name="Dalin E."/>
            <person name="Tice H."/>
            <person name="Bruce D."/>
            <person name="Pitluck S."/>
            <person name="Richardson P."/>
        </authorList>
    </citation>
    <scope>NUCLEOTIDE SEQUENCE [LARGE SCALE GENOMIC DNA]</scope>
    <source>
        <strain evidence="3 4">Nor1</strain>
    </source>
</reference>
<dbReference type="OrthoDB" id="9807195at2"/>
<gene>
    <name evidence="3" type="ORF">TcarDRAFT_0934</name>
</gene>
<dbReference type="AlphaFoldDB" id="A1HRS4"/>
<evidence type="ECO:0000313" key="3">
    <source>
        <dbReference type="EMBL" id="EAX47245.1"/>
    </source>
</evidence>
<dbReference type="RefSeq" id="WP_007289730.1">
    <property type="nucleotide sequence ID" value="NZ_AAWL01000012.1"/>
</dbReference>
<feature type="domain" description="Ppx/GppA phosphatase N-terminal" evidence="2">
    <location>
        <begin position="17"/>
        <end position="296"/>
    </location>
</feature>
<dbReference type="CDD" id="cd24054">
    <property type="entry name" value="ASKHA_NBD_AaPPX-GppA_MtPPX2-like"/>
    <property type="match status" value="1"/>
</dbReference>
<dbReference type="Gene3D" id="3.30.420.40">
    <property type="match status" value="1"/>
</dbReference>
<dbReference type="Gene3D" id="3.30.420.150">
    <property type="entry name" value="Exopolyphosphatase. Domain 2"/>
    <property type="match status" value="1"/>
</dbReference>
<evidence type="ECO:0000313" key="4">
    <source>
        <dbReference type="Proteomes" id="UP000005139"/>
    </source>
</evidence>
<dbReference type="InterPro" id="IPR050273">
    <property type="entry name" value="GppA/Ppx_hydrolase"/>
</dbReference>
<comment type="similarity">
    <text evidence="1">Belongs to the GppA/Ppx family.</text>
</comment>
<dbReference type="PANTHER" id="PTHR30005">
    <property type="entry name" value="EXOPOLYPHOSPHATASE"/>
    <property type="match status" value="1"/>
</dbReference>
<dbReference type="PANTHER" id="PTHR30005:SF0">
    <property type="entry name" value="RETROGRADE REGULATION PROTEIN 2"/>
    <property type="match status" value="1"/>
</dbReference>
<organism evidence="3 4">
    <name type="scientific">Thermosinus carboxydivorans Nor1</name>
    <dbReference type="NCBI Taxonomy" id="401526"/>
    <lineage>
        <taxon>Bacteria</taxon>
        <taxon>Bacillati</taxon>
        <taxon>Bacillota</taxon>
        <taxon>Negativicutes</taxon>
        <taxon>Selenomonadales</taxon>
        <taxon>Sporomusaceae</taxon>
        <taxon>Thermosinus</taxon>
    </lineage>
</organism>
<protein>
    <submittedName>
        <fullName evidence="3">Ppx/GppA phosphatase</fullName>
    </submittedName>
</protein>
<dbReference type="InterPro" id="IPR003695">
    <property type="entry name" value="Ppx_GppA_N"/>
</dbReference>
<reference evidence="3 4" key="1">
    <citation type="submission" date="2007-01" db="EMBL/GenBank/DDBJ databases">
        <title>Annotation of the draft genome assembly of Thermosinus carboxydivorans Nor1.</title>
        <authorList>
            <consortium name="US DOE Joint Genome Institute (JGI-ORNL)"/>
            <person name="Larimer F."/>
            <person name="Land M."/>
            <person name="Hauser L."/>
        </authorList>
    </citation>
    <scope>NUCLEOTIDE SEQUENCE [LARGE SCALE GENOMIC DNA]</scope>
    <source>
        <strain evidence="3 4">Nor1</strain>
    </source>
</reference>
<proteinExistence type="inferred from homology"/>
<keyword evidence="4" id="KW-1185">Reference proteome</keyword>
<comment type="caution">
    <text evidence="3">The sequence shown here is derived from an EMBL/GenBank/DDBJ whole genome shotgun (WGS) entry which is preliminary data.</text>
</comment>
<accession>A1HRS4</accession>
<evidence type="ECO:0000256" key="1">
    <source>
        <dbReference type="ARBA" id="ARBA00007125"/>
    </source>
</evidence>
<evidence type="ECO:0000259" key="2">
    <source>
        <dbReference type="Pfam" id="PF02541"/>
    </source>
</evidence>
<dbReference type="GO" id="GO:0016462">
    <property type="term" value="F:pyrophosphatase activity"/>
    <property type="evidence" value="ECO:0007669"/>
    <property type="project" value="TreeGrafter"/>
</dbReference>
<dbReference type="EMBL" id="AAWL01000012">
    <property type="protein sequence ID" value="EAX47245.1"/>
    <property type="molecule type" value="Genomic_DNA"/>
</dbReference>
<dbReference type="eggNOG" id="COG0248">
    <property type="taxonomic scope" value="Bacteria"/>
</dbReference>
<name>A1HRS4_9FIRM</name>
<dbReference type="Proteomes" id="UP000005139">
    <property type="component" value="Unassembled WGS sequence"/>
</dbReference>
<dbReference type="Pfam" id="PF02541">
    <property type="entry name" value="Ppx-GppA"/>
    <property type="match status" value="1"/>
</dbReference>
<dbReference type="InterPro" id="IPR043129">
    <property type="entry name" value="ATPase_NBD"/>
</dbReference>
<dbReference type="SUPFAM" id="SSF53067">
    <property type="entry name" value="Actin-like ATPase domain"/>
    <property type="match status" value="2"/>
</dbReference>
<sequence>MIKAAIDIGTNSVRLLVAEWQDGRLRPLYKDLDSTRLGQGVHHSGALSADAIARTVRAVANMARAARARGADEVVAFATSAVREAVNGLRFAHLCRDLAGVDVHILDAVTEARLAYAGAMLGDTGRGDCLVVDIGGGSTELAYGHDGVLQAAESLKLGAVRLAELFPAGPGGAVSDLAAVNDYIGAALAAAPRLPWPSRLIGVGGTATSLAAIKQQLTVYDSAKVHGFYLTLGDIEQLLAELAAMPLDERRRVPGLQPERADIIVYGAAILAAVVKRFGADGITVSDQDILEGVVNYLAVYHGSWHFDKKLPVL</sequence>